<dbReference type="OrthoDB" id="9796523at2"/>
<dbReference type="eggNOG" id="ENOG5032SNM">
    <property type="taxonomic scope" value="Bacteria"/>
</dbReference>
<dbReference type="AlphaFoldDB" id="I0KHH0"/>
<name>I0KHH0_9BACT</name>
<proteinExistence type="predicted"/>
<dbReference type="RefSeq" id="WP_015056753.1">
    <property type="nucleotide sequence ID" value="NC_019012.1"/>
</dbReference>
<organism evidence="2 3">
    <name type="scientific">Fibrella aestuarina BUZ 2</name>
    <dbReference type="NCBI Taxonomy" id="1166018"/>
    <lineage>
        <taxon>Bacteria</taxon>
        <taxon>Pseudomonadati</taxon>
        <taxon>Bacteroidota</taxon>
        <taxon>Cytophagia</taxon>
        <taxon>Cytophagales</taxon>
        <taxon>Spirosomataceae</taxon>
        <taxon>Fibrella</taxon>
    </lineage>
</organism>
<geneLocation type="plasmid" evidence="2 3">
    <name>pFAES01</name>
</geneLocation>
<evidence type="ECO:0000256" key="1">
    <source>
        <dbReference type="SAM" id="MobiDB-lite"/>
    </source>
</evidence>
<protein>
    <recommendedName>
        <fullName evidence="4">Abortive phage resistance protein</fullName>
    </recommendedName>
</protein>
<sequence>MKSRMKAIREAQERDERQADKRATRAAARSIDRPEPNVPEFVRLLIVTEGVNTEVSYFQQFRMPNMQVRAVGTGYNTVSLVRRAAQIREEEANKGNEYDQVWCVFDKDDFSPEDFNEAVRLAEGMFGAECVAYSNQSFEYWLLLHFLDHQGGAMHRRQYDIRLNECLQPYGITYDGSKSKRISIDFFDLMLAVDPQTRKRRIDQAISRAERVFDQYDHRSPAFEESSTAVFRVVNVILGNQPTTTTPAS</sequence>
<dbReference type="EMBL" id="HE796684">
    <property type="protein sequence ID" value="CCH03573.1"/>
    <property type="molecule type" value="Genomic_DNA"/>
</dbReference>
<dbReference type="HOGENOM" id="CLU_090993_1_0_10"/>
<accession>I0KHH0</accession>
<reference evidence="2 3" key="1">
    <citation type="journal article" date="2012" name="J. Bacteriol.">
        <title>Genome Sequence of Fibrella aestuarina BUZ 2T, a Filamentous Marine Bacterium.</title>
        <authorList>
            <person name="Filippini M."/>
            <person name="Qi W."/>
            <person name="Blom J."/>
            <person name="Goesmann A."/>
            <person name="Smits T.H."/>
            <person name="Bagheri H.C."/>
        </authorList>
    </citation>
    <scope>NUCLEOTIDE SEQUENCE [LARGE SCALE GENOMIC DNA]</scope>
    <source>
        <strain evidence="3">BUZ 2T</strain>
        <plasmid evidence="2 3">pFAES01</plasmid>
    </source>
</reference>
<dbReference type="PATRIC" id="fig|1166018.3.peg.5689"/>
<keyword evidence="3" id="KW-1185">Reference proteome</keyword>
<dbReference type="KEGG" id="fae:FAES_pFAES01079"/>
<evidence type="ECO:0000313" key="3">
    <source>
        <dbReference type="Proteomes" id="UP000011058"/>
    </source>
</evidence>
<evidence type="ECO:0008006" key="4">
    <source>
        <dbReference type="Google" id="ProtNLM"/>
    </source>
</evidence>
<dbReference type="InterPro" id="IPR025591">
    <property type="entry name" value="RloB"/>
</dbReference>
<feature type="region of interest" description="Disordered" evidence="1">
    <location>
        <begin position="1"/>
        <end position="31"/>
    </location>
</feature>
<feature type="compositionally biased region" description="Basic and acidic residues" evidence="1">
    <location>
        <begin position="7"/>
        <end position="23"/>
    </location>
</feature>
<gene>
    <name evidence="2" type="ORF">FAES_pFAES01079</name>
</gene>
<dbReference type="Proteomes" id="UP000011058">
    <property type="component" value="Plasmid pFAES01"/>
</dbReference>
<evidence type="ECO:0000313" key="2">
    <source>
        <dbReference type="EMBL" id="CCH03573.1"/>
    </source>
</evidence>
<dbReference type="Pfam" id="PF13707">
    <property type="entry name" value="RloB"/>
    <property type="match status" value="1"/>
</dbReference>
<keyword evidence="2" id="KW-0614">Plasmid</keyword>